<feature type="region of interest" description="Disordered" evidence="1">
    <location>
        <begin position="53"/>
        <end position="97"/>
    </location>
</feature>
<reference evidence="3 4" key="1">
    <citation type="submission" date="2020-08" db="EMBL/GenBank/DDBJ databases">
        <title>Sequencing the genomes of 1000 actinobacteria strains.</title>
        <authorList>
            <person name="Klenk H.-P."/>
        </authorList>
    </citation>
    <scope>NUCLEOTIDE SEQUENCE [LARGE SCALE GENOMIC DNA]</scope>
    <source>
        <strain evidence="3 4">DSM 45084</strain>
    </source>
</reference>
<feature type="transmembrane region" description="Helical" evidence="2">
    <location>
        <begin position="27"/>
        <end position="45"/>
    </location>
</feature>
<evidence type="ECO:0000256" key="1">
    <source>
        <dbReference type="SAM" id="MobiDB-lite"/>
    </source>
</evidence>
<feature type="compositionally biased region" description="Low complexity" evidence="1">
    <location>
        <begin position="53"/>
        <end position="67"/>
    </location>
</feature>
<comment type="caution">
    <text evidence="3">The sequence shown here is derived from an EMBL/GenBank/DDBJ whole genome shotgun (WGS) entry which is preliminary data.</text>
</comment>
<dbReference type="EMBL" id="JACHJS010000001">
    <property type="protein sequence ID" value="MBB4968258.1"/>
    <property type="molecule type" value="Genomic_DNA"/>
</dbReference>
<dbReference type="AlphaFoldDB" id="A0A7W7T804"/>
<organism evidence="3 4">
    <name type="scientific">Saccharothrix violaceirubra</name>
    <dbReference type="NCBI Taxonomy" id="413306"/>
    <lineage>
        <taxon>Bacteria</taxon>
        <taxon>Bacillati</taxon>
        <taxon>Actinomycetota</taxon>
        <taxon>Actinomycetes</taxon>
        <taxon>Pseudonocardiales</taxon>
        <taxon>Pseudonocardiaceae</taxon>
        <taxon>Saccharothrix</taxon>
    </lineage>
</organism>
<keyword evidence="2" id="KW-0812">Transmembrane</keyword>
<gene>
    <name evidence="3" type="ORF">F4559_005617</name>
</gene>
<name>A0A7W7T804_9PSEU</name>
<protein>
    <submittedName>
        <fullName evidence="3">Uncharacterized protein</fullName>
    </submittedName>
</protein>
<proteinExistence type="predicted"/>
<keyword evidence="2" id="KW-0472">Membrane</keyword>
<accession>A0A7W7T804</accession>
<feature type="compositionally biased region" description="Low complexity" evidence="1">
    <location>
        <begin position="74"/>
        <end position="97"/>
    </location>
</feature>
<keyword evidence="2" id="KW-1133">Transmembrane helix</keyword>
<evidence type="ECO:0000256" key="2">
    <source>
        <dbReference type="SAM" id="Phobius"/>
    </source>
</evidence>
<dbReference type="RefSeq" id="WP_184673640.1">
    <property type="nucleotide sequence ID" value="NZ_BAABAI010000028.1"/>
</dbReference>
<dbReference type="Proteomes" id="UP000542674">
    <property type="component" value="Unassembled WGS sequence"/>
</dbReference>
<evidence type="ECO:0000313" key="4">
    <source>
        <dbReference type="Proteomes" id="UP000542674"/>
    </source>
</evidence>
<sequence>MPIRTNRGRAAVYRRLWGWPLRSPRHLAVTIIGFAVLIAVVSVVVPNAIESKTTAAGTTSAPPTTGAGQVGVLPASGATTTPPPTKAASPTSAPPTAAVAPEAQIVAENWAEAFVSFKPGTTKEAWLKGLESYTSTEFFPQLASIDPANAPTVIKGVVKSTKSFTDSVEFEVPLESGKLLLTVVKRPEGWRVHRYDKVG</sequence>
<evidence type="ECO:0000313" key="3">
    <source>
        <dbReference type="EMBL" id="MBB4968258.1"/>
    </source>
</evidence>
<keyword evidence="4" id="KW-1185">Reference proteome</keyword>